<reference evidence="1" key="2">
    <citation type="journal article" date="2015" name="Fish Shellfish Immunol.">
        <title>Early steps in the European eel (Anguilla anguilla)-Vibrio vulnificus interaction in the gills: Role of the RtxA13 toxin.</title>
        <authorList>
            <person name="Callol A."/>
            <person name="Pajuelo D."/>
            <person name="Ebbesson L."/>
            <person name="Teles M."/>
            <person name="MacKenzie S."/>
            <person name="Amaro C."/>
        </authorList>
    </citation>
    <scope>NUCLEOTIDE SEQUENCE</scope>
</reference>
<dbReference type="EMBL" id="GBXM01024725">
    <property type="protein sequence ID" value="JAH83852.1"/>
    <property type="molecule type" value="Transcribed_RNA"/>
</dbReference>
<proteinExistence type="predicted"/>
<dbReference type="AlphaFoldDB" id="A0A0E9W0G6"/>
<name>A0A0E9W0G6_ANGAN</name>
<evidence type="ECO:0000313" key="1">
    <source>
        <dbReference type="EMBL" id="JAH83852.1"/>
    </source>
</evidence>
<protein>
    <submittedName>
        <fullName evidence="1">Uncharacterized protein</fullName>
    </submittedName>
</protein>
<reference evidence="1" key="1">
    <citation type="submission" date="2014-11" db="EMBL/GenBank/DDBJ databases">
        <authorList>
            <person name="Amaro Gonzalez C."/>
        </authorList>
    </citation>
    <scope>NUCLEOTIDE SEQUENCE</scope>
</reference>
<organism evidence="1">
    <name type="scientific">Anguilla anguilla</name>
    <name type="common">European freshwater eel</name>
    <name type="synonym">Muraena anguilla</name>
    <dbReference type="NCBI Taxonomy" id="7936"/>
    <lineage>
        <taxon>Eukaryota</taxon>
        <taxon>Metazoa</taxon>
        <taxon>Chordata</taxon>
        <taxon>Craniata</taxon>
        <taxon>Vertebrata</taxon>
        <taxon>Euteleostomi</taxon>
        <taxon>Actinopterygii</taxon>
        <taxon>Neopterygii</taxon>
        <taxon>Teleostei</taxon>
        <taxon>Anguilliformes</taxon>
        <taxon>Anguillidae</taxon>
        <taxon>Anguilla</taxon>
    </lineage>
</organism>
<sequence>MTLFRVSHRIIAMTTDSQPSKAYIYVNTELYAQLNVNTEFRNNFTQ</sequence>
<accession>A0A0E9W0G6</accession>